<evidence type="ECO:0000256" key="2">
    <source>
        <dbReference type="ARBA" id="ARBA00010617"/>
    </source>
</evidence>
<dbReference type="GO" id="GO:0004497">
    <property type="term" value="F:monooxygenase activity"/>
    <property type="evidence" value="ECO:0007669"/>
    <property type="project" value="UniProtKB-KW"/>
</dbReference>
<dbReference type="PANTHER" id="PTHR24286:SF256">
    <property type="entry name" value="CYTOCHROME P450 FAMILY PROTEIN"/>
    <property type="match status" value="1"/>
</dbReference>
<evidence type="ECO:0000313" key="10">
    <source>
        <dbReference type="Proteomes" id="UP000554482"/>
    </source>
</evidence>
<evidence type="ECO:0000313" key="9">
    <source>
        <dbReference type="EMBL" id="KAF5204356.1"/>
    </source>
</evidence>
<keyword evidence="5 6" id="KW-0408">Iron</keyword>
<dbReference type="FunFam" id="1.10.630.10:FF:000022">
    <property type="entry name" value="Taxadiene 5-alpha hydroxylase"/>
    <property type="match status" value="1"/>
</dbReference>
<evidence type="ECO:0000256" key="6">
    <source>
        <dbReference type="PIRSR" id="PIRSR602401-1"/>
    </source>
</evidence>
<keyword evidence="7" id="KW-0503">Monooxygenase</keyword>
<keyword evidence="6 7" id="KW-0349">Heme</keyword>
<keyword evidence="10" id="KW-1185">Reference proteome</keyword>
<reference evidence="9 10" key="1">
    <citation type="submission" date="2020-06" db="EMBL/GenBank/DDBJ databases">
        <title>Transcriptomic and genomic resources for Thalictrum thalictroides and T. hernandezii: Facilitating candidate gene discovery in an emerging model plant lineage.</title>
        <authorList>
            <person name="Arias T."/>
            <person name="Riano-Pachon D.M."/>
            <person name="Di Stilio V.S."/>
        </authorList>
    </citation>
    <scope>NUCLEOTIDE SEQUENCE [LARGE SCALE GENOMIC DNA]</scope>
    <source>
        <strain evidence="10">cv. WT478/WT964</strain>
        <tissue evidence="9">Leaves</tissue>
    </source>
</reference>
<evidence type="ECO:0000256" key="7">
    <source>
        <dbReference type="RuleBase" id="RU000461"/>
    </source>
</evidence>
<evidence type="ECO:0000256" key="8">
    <source>
        <dbReference type="SAM" id="Phobius"/>
    </source>
</evidence>
<dbReference type="Gene3D" id="1.10.630.10">
    <property type="entry name" value="Cytochrome P450"/>
    <property type="match status" value="1"/>
</dbReference>
<dbReference type="GO" id="GO:0020037">
    <property type="term" value="F:heme binding"/>
    <property type="evidence" value="ECO:0007669"/>
    <property type="project" value="InterPro"/>
</dbReference>
<evidence type="ECO:0000256" key="5">
    <source>
        <dbReference type="ARBA" id="ARBA00023004"/>
    </source>
</evidence>
<dbReference type="EMBL" id="JABWDY010005537">
    <property type="protein sequence ID" value="KAF5204356.1"/>
    <property type="molecule type" value="Genomic_DNA"/>
</dbReference>
<name>A0A7J6X3L8_THATH</name>
<evidence type="ECO:0000256" key="4">
    <source>
        <dbReference type="ARBA" id="ARBA00023002"/>
    </source>
</evidence>
<comment type="cofactor">
    <cofactor evidence="1 6">
        <name>heme</name>
        <dbReference type="ChEBI" id="CHEBI:30413"/>
    </cofactor>
</comment>
<dbReference type="PRINTS" id="PR00463">
    <property type="entry name" value="EP450I"/>
</dbReference>
<keyword evidence="3 6" id="KW-0479">Metal-binding</keyword>
<sequence length="516" mass="58216">MLIIIEPQQSIAWLSISSLVESFMDISPLVLVAITIASSLFLYLLFKKDYRGYNLPGGSLGFPLIGESISFLRAQLQDRGDQWIHDRVLKHGPVFKTHMMGSPTFVITGQPGNKFVFGADYDIMSAKPPKTLAIVAGEYSLSDLPKPRYLLVKQGMVSFLKAESLQHHVKHMDRLIKASLLRESKDRDVVQAVQFMKNLTFEVACCVLFGVEDEVIIKGLMSDFAVAFKAFWSIPINLPGTNYTRGLAARKRIVEKILPIIQKKKEELANGTLSPRNDVIACFLSIGGENVVPLSDLEIIDNFIFLMIASHDTAANLSSMMIWKLARDKEIYNKIRDEQLNILAQRQGGDETLTWMEVNKMKYTWSVAQELMRVIPPLFGNFRTTTADTTFAGYDLPKGWQVFWVACETHMDKNFFENPATFDPSRFEAKKPIPPCTYIPFGAGMHQCIGNEYARVKTLTIVHHLVTRFEWSQVNPNEKISRQPLPYPSTGLPIKLVSKPAVLINESNLLKILVVQ</sequence>
<keyword evidence="8" id="KW-0812">Transmembrane</keyword>
<accession>A0A7J6X3L8</accession>
<proteinExistence type="inferred from homology"/>
<gene>
    <name evidence="9" type="ORF">FRX31_006058</name>
</gene>
<dbReference type="GO" id="GO:0016125">
    <property type="term" value="P:sterol metabolic process"/>
    <property type="evidence" value="ECO:0007669"/>
    <property type="project" value="TreeGrafter"/>
</dbReference>
<feature type="binding site" description="axial binding residue" evidence="6">
    <location>
        <position position="448"/>
    </location>
    <ligand>
        <name>heme</name>
        <dbReference type="ChEBI" id="CHEBI:30413"/>
    </ligand>
    <ligandPart>
        <name>Fe</name>
        <dbReference type="ChEBI" id="CHEBI:18248"/>
    </ligandPart>
</feature>
<dbReference type="CDD" id="cd11043">
    <property type="entry name" value="CYP90-like"/>
    <property type="match status" value="1"/>
</dbReference>
<dbReference type="InterPro" id="IPR002401">
    <property type="entry name" value="Cyt_P450_E_grp-I"/>
</dbReference>
<evidence type="ECO:0000256" key="3">
    <source>
        <dbReference type="ARBA" id="ARBA00022723"/>
    </source>
</evidence>
<dbReference type="Pfam" id="PF00067">
    <property type="entry name" value="p450"/>
    <property type="match status" value="1"/>
</dbReference>
<organism evidence="9 10">
    <name type="scientific">Thalictrum thalictroides</name>
    <name type="common">Rue-anemone</name>
    <name type="synonym">Anemone thalictroides</name>
    <dbReference type="NCBI Taxonomy" id="46969"/>
    <lineage>
        <taxon>Eukaryota</taxon>
        <taxon>Viridiplantae</taxon>
        <taxon>Streptophyta</taxon>
        <taxon>Embryophyta</taxon>
        <taxon>Tracheophyta</taxon>
        <taxon>Spermatophyta</taxon>
        <taxon>Magnoliopsida</taxon>
        <taxon>Ranunculales</taxon>
        <taxon>Ranunculaceae</taxon>
        <taxon>Thalictroideae</taxon>
        <taxon>Thalictrum</taxon>
    </lineage>
</organism>
<dbReference type="InterPro" id="IPR001128">
    <property type="entry name" value="Cyt_P450"/>
</dbReference>
<dbReference type="GO" id="GO:0016705">
    <property type="term" value="F:oxidoreductase activity, acting on paired donors, with incorporation or reduction of molecular oxygen"/>
    <property type="evidence" value="ECO:0007669"/>
    <property type="project" value="InterPro"/>
</dbReference>
<keyword evidence="4 7" id="KW-0560">Oxidoreductase</keyword>
<dbReference type="InterPro" id="IPR036396">
    <property type="entry name" value="Cyt_P450_sf"/>
</dbReference>
<evidence type="ECO:0000256" key="1">
    <source>
        <dbReference type="ARBA" id="ARBA00001971"/>
    </source>
</evidence>
<feature type="transmembrane region" description="Helical" evidence="8">
    <location>
        <begin position="26"/>
        <end position="46"/>
    </location>
</feature>
<dbReference type="Proteomes" id="UP000554482">
    <property type="component" value="Unassembled WGS sequence"/>
</dbReference>
<dbReference type="OrthoDB" id="3945418at2759"/>
<dbReference type="SUPFAM" id="SSF48264">
    <property type="entry name" value="Cytochrome P450"/>
    <property type="match status" value="1"/>
</dbReference>
<dbReference type="PROSITE" id="PS00086">
    <property type="entry name" value="CYTOCHROME_P450"/>
    <property type="match status" value="1"/>
</dbReference>
<comment type="similarity">
    <text evidence="2 7">Belongs to the cytochrome P450 family.</text>
</comment>
<dbReference type="PANTHER" id="PTHR24286">
    <property type="entry name" value="CYTOCHROME P450 26"/>
    <property type="match status" value="1"/>
</dbReference>
<keyword evidence="8" id="KW-0472">Membrane</keyword>
<dbReference type="GO" id="GO:0044550">
    <property type="term" value="P:secondary metabolite biosynthetic process"/>
    <property type="evidence" value="ECO:0007669"/>
    <property type="project" value="UniProtKB-ARBA"/>
</dbReference>
<protein>
    <submittedName>
        <fullName evidence="9">Cytochrome p450 family protein</fullName>
    </submittedName>
</protein>
<keyword evidence="8" id="KW-1133">Transmembrane helix</keyword>
<dbReference type="GO" id="GO:0005506">
    <property type="term" value="F:iron ion binding"/>
    <property type="evidence" value="ECO:0007669"/>
    <property type="project" value="InterPro"/>
</dbReference>
<comment type="caution">
    <text evidence="9">The sequence shown here is derived from an EMBL/GenBank/DDBJ whole genome shotgun (WGS) entry which is preliminary data.</text>
</comment>
<dbReference type="AlphaFoldDB" id="A0A7J6X3L8"/>
<dbReference type="InterPro" id="IPR017972">
    <property type="entry name" value="Cyt_P450_CS"/>
</dbReference>